<dbReference type="Proteomes" id="UP000217103">
    <property type="component" value="Unassembled WGS sequence"/>
</dbReference>
<proteinExistence type="predicted"/>
<dbReference type="EMBL" id="FNKK01000002">
    <property type="protein sequence ID" value="SDR14151.1"/>
    <property type="molecule type" value="Genomic_DNA"/>
</dbReference>
<keyword evidence="1" id="KW-0812">Transmembrane</keyword>
<evidence type="ECO:0000256" key="1">
    <source>
        <dbReference type="SAM" id="Phobius"/>
    </source>
</evidence>
<evidence type="ECO:0000313" key="3">
    <source>
        <dbReference type="Proteomes" id="UP000217103"/>
    </source>
</evidence>
<dbReference type="AlphaFoldDB" id="A0A1H1GLY7"/>
<organism evidence="2 3">
    <name type="scientific">Thermostaphylospora chromogena</name>
    <dbReference type="NCBI Taxonomy" id="35622"/>
    <lineage>
        <taxon>Bacteria</taxon>
        <taxon>Bacillati</taxon>
        <taxon>Actinomycetota</taxon>
        <taxon>Actinomycetes</taxon>
        <taxon>Streptosporangiales</taxon>
        <taxon>Thermomonosporaceae</taxon>
        <taxon>Thermostaphylospora</taxon>
    </lineage>
</organism>
<dbReference type="OrthoDB" id="3240366at2"/>
<dbReference type="STRING" id="35622.SAMN04489764_3677"/>
<gene>
    <name evidence="2" type="ORF">SAMN04489764_3677</name>
</gene>
<dbReference type="RefSeq" id="WP_093260427.1">
    <property type="nucleotide sequence ID" value="NZ_FNKK01000002.1"/>
</dbReference>
<keyword evidence="1" id="KW-0472">Membrane</keyword>
<sequence length="222" mass="24213">MAVVDEKPLEDEDERALPPAEMMRLIEEQRAVAVRRLGGDPLMLYAPWGLAWLVGFGALFLHYGLSGEPYLPISYWTALTVLFIGMAVAAAVTAYAGWKSATHLRGVSQDRGMMYGLAWPAALIMVAAIALRFGRPENLPPQEIGLLWASLSILVVATLYMAGGALWREWPIFFIGVHLFVLNLVGLVAGPGWHALLTAVGGGGGFIVAGLLMRRRREWTGR</sequence>
<accession>A0A1H1GLY7</accession>
<evidence type="ECO:0000313" key="2">
    <source>
        <dbReference type="EMBL" id="SDR14151.1"/>
    </source>
</evidence>
<name>A0A1H1GLY7_9ACTN</name>
<protein>
    <submittedName>
        <fullName evidence="2">Uncharacterized protein</fullName>
    </submittedName>
</protein>
<feature type="transmembrane region" description="Helical" evidence="1">
    <location>
        <begin position="146"/>
        <end position="163"/>
    </location>
</feature>
<feature type="transmembrane region" description="Helical" evidence="1">
    <location>
        <begin position="117"/>
        <end position="134"/>
    </location>
</feature>
<reference evidence="2 3" key="1">
    <citation type="submission" date="2016-10" db="EMBL/GenBank/DDBJ databases">
        <authorList>
            <person name="de Groot N.N."/>
        </authorList>
    </citation>
    <scope>NUCLEOTIDE SEQUENCE [LARGE SCALE GENOMIC DNA]</scope>
    <source>
        <strain evidence="2 3">DSM 43794</strain>
    </source>
</reference>
<feature type="transmembrane region" description="Helical" evidence="1">
    <location>
        <begin position="75"/>
        <end position="96"/>
    </location>
</feature>
<feature type="transmembrane region" description="Helical" evidence="1">
    <location>
        <begin position="42"/>
        <end position="63"/>
    </location>
</feature>
<feature type="transmembrane region" description="Helical" evidence="1">
    <location>
        <begin position="170"/>
        <end position="189"/>
    </location>
</feature>
<feature type="transmembrane region" description="Helical" evidence="1">
    <location>
        <begin position="195"/>
        <end position="213"/>
    </location>
</feature>
<keyword evidence="3" id="KW-1185">Reference proteome</keyword>
<keyword evidence="1" id="KW-1133">Transmembrane helix</keyword>